<feature type="transmembrane region" description="Helical" evidence="6">
    <location>
        <begin position="176"/>
        <end position="196"/>
    </location>
</feature>
<dbReference type="GO" id="GO:0005886">
    <property type="term" value="C:plasma membrane"/>
    <property type="evidence" value="ECO:0007669"/>
    <property type="project" value="TreeGrafter"/>
</dbReference>
<dbReference type="PANTHER" id="PTHR23501:SF102">
    <property type="entry name" value="DRUG TRANSPORTER, PUTATIVE (AFU_ORTHOLOGUE AFUA_3G08530)-RELATED"/>
    <property type="match status" value="1"/>
</dbReference>
<dbReference type="PROSITE" id="PS00216">
    <property type="entry name" value="SUGAR_TRANSPORT_1"/>
    <property type="match status" value="1"/>
</dbReference>
<dbReference type="Gene3D" id="1.20.1720.10">
    <property type="entry name" value="Multidrug resistance protein D"/>
    <property type="match status" value="1"/>
</dbReference>
<dbReference type="InterPro" id="IPR020846">
    <property type="entry name" value="MFS_dom"/>
</dbReference>
<proteinExistence type="predicted"/>
<evidence type="ECO:0000313" key="9">
    <source>
        <dbReference type="Proteomes" id="UP000636479"/>
    </source>
</evidence>
<reference evidence="8" key="1">
    <citation type="submission" date="2020-05" db="EMBL/GenBank/DDBJ databases">
        <title>Mycena genomes resolve the evolution of fungal bioluminescence.</title>
        <authorList>
            <person name="Tsai I.J."/>
        </authorList>
    </citation>
    <scope>NUCLEOTIDE SEQUENCE</scope>
    <source>
        <strain evidence="8">171206Taipei</strain>
    </source>
</reference>
<feature type="transmembrane region" description="Helical" evidence="6">
    <location>
        <begin position="246"/>
        <end position="269"/>
    </location>
</feature>
<evidence type="ECO:0000256" key="4">
    <source>
        <dbReference type="ARBA" id="ARBA00023136"/>
    </source>
</evidence>
<name>A0A8H6W8X7_9AGAR</name>
<protein>
    <submittedName>
        <fullName evidence="8">Iron permease</fullName>
    </submittedName>
</protein>
<dbReference type="Proteomes" id="UP000636479">
    <property type="component" value="Unassembled WGS sequence"/>
</dbReference>
<feature type="transmembrane region" description="Helical" evidence="6">
    <location>
        <begin position="45"/>
        <end position="67"/>
    </location>
</feature>
<sequence length="580" mass="61842">MTDPGSLSGHPRDVTISPAGSTTATLEGDTAPAAQLKQPQPKSRAFYLTFLAISVTTFLSAIDLTAVGTALPTISAALHDTRGDFTWVGSAYALSSTAFIPLSGNLADAFGRRVVVLFSILFFAIGSALSGAAQNMNMLIAARTVQGVGGGGILALSEILVADLVPLAERGIYQGFLALIWSLASSVGPPIGGALANKGTKAWRWLFFLNLPLCGISFLLVAFFLRVRSPPGSIQSKLAQVDWLGNLIVIAGTTLAIVGLTFGGIRFPWASAQVLAPLVIGFVLLIVFGFYEVYLVTDPVRPTTPADIMSNRTSLGGLLGTAIHGLVSVALIYYLPGHLLPSLLLRLADPLRGRLPPLRAAHRAVRVRGGRDHDRDREIPAGQLRRVVFRHHRLCRNSAISFLTLLSRASACSRCSKQTRARAAGWGSRCSRASGWGCSSPAPSSRSSPRSRRAAPPPRSRSGRSHAPSSRRGASPSRRPSSRTSCRPPSRRRSPRSSPAGFEIAYAAIPVIRTLDAPLKTEVQAAFAESMAAVWQTMTGISGIGLLSCLLLREIPMVQGIDETYALKEENAKVNDREKQ</sequence>
<dbReference type="GeneID" id="59343175"/>
<feature type="compositionally biased region" description="Low complexity" evidence="5">
    <location>
        <begin position="439"/>
        <end position="448"/>
    </location>
</feature>
<dbReference type="SUPFAM" id="SSF103473">
    <property type="entry name" value="MFS general substrate transporter"/>
    <property type="match status" value="1"/>
</dbReference>
<dbReference type="InterPro" id="IPR005829">
    <property type="entry name" value="Sugar_transporter_CS"/>
</dbReference>
<keyword evidence="9" id="KW-1185">Reference proteome</keyword>
<dbReference type="Pfam" id="PF07690">
    <property type="entry name" value="MFS_1"/>
    <property type="match status" value="1"/>
</dbReference>
<feature type="transmembrane region" description="Helical" evidence="6">
    <location>
        <begin position="275"/>
        <end position="294"/>
    </location>
</feature>
<dbReference type="PRINTS" id="PR01036">
    <property type="entry name" value="TCRTETB"/>
</dbReference>
<feature type="domain" description="Major facilitator superfamily (MFS) profile" evidence="7">
    <location>
        <begin position="49"/>
        <end position="580"/>
    </location>
</feature>
<keyword evidence="2 6" id="KW-0812">Transmembrane</keyword>
<organism evidence="8 9">
    <name type="scientific">Mycena indigotica</name>
    <dbReference type="NCBI Taxonomy" id="2126181"/>
    <lineage>
        <taxon>Eukaryota</taxon>
        <taxon>Fungi</taxon>
        <taxon>Dikarya</taxon>
        <taxon>Basidiomycota</taxon>
        <taxon>Agaricomycotina</taxon>
        <taxon>Agaricomycetes</taxon>
        <taxon>Agaricomycetidae</taxon>
        <taxon>Agaricales</taxon>
        <taxon>Marasmiineae</taxon>
        <taxon>Mycenaceae</taxon>
        <taxon>Mycena</taxon>
    </lineage>
</organism>
<dbReference type="InterPro" id="IPR011701">
    <property type="entry name" value="MFS"/>
</dbReference>
<accession>A0A8H6W8X7</accession>
<feature type="region of interest" description="Disordered" evidence="5">
    <location>
        <begin position="1"/>
        <end position="22"/>
    </location>
</feature>
<dbReference type="PROSITE" id="PS50850">
    <property type="entry name" value="MFS"/>
    <property type="match status" value="1"/>
</dbReference>
<evidence type="ECO:0000256" key="2">
    <source>
        <dbReference type="ARBA" id="ARBA00022692"/>
    </source>
</evidence>
<dbReference type="AlphaFoldDB" id="A0A8H6W8X7"/>
<evidence type="ECO:0000256" key="5">
    <source>
        <dbReference type="SAM" id="MobiDB-lite"/>
    </source>
</evidence>
<keyword evidence="4 6" id="KW-0472">Membrane</keyword>
<evidence type="ECO:0000256" key="3">
    <source>
        <dbReference type="ARBA" id="ARBA00022989"/>
    </source>
</evidence>
<dbReference type="RefSeq" id="XP_037223544.1">
    <property type="nucleotide sequence ID" value="XM_037360659.1"/>
</dbReference>
<keyword evidence="3 6" id="KW-1133">Transmembrane helix</keyword>
<feature type="transmembrane region" description="Helical" evidence="6">
    <location>
        <begin position="114"/>
        <end position="133"/>
    </location>
</feature>
<gene>
    <name evidence="8" type="ORF">MIND_00382700</name>
</gene>
<feature type="transmembrane region" description="Helical" evidence="6">
    <location>
        <begin position="87"/>
        <end position="107"/>
    </location>
</feature>
<evidence type="ECO:0000256" key="6">
    <source>
        <dbReference type="SAM" id="Phobius"/>
    </source>
</evidence>
<feature type="region of interest" description="Disordered" evidence="5">
    <location>
        <begin position="429"/>
        <end position="499"/>
    </location>
</feature>
<evidence type="ECO:0000259" key="7">
    <source>
        <dbReference type="PROSITE" id="PS50850"/>
    </source>
</evidence>
<evidence type="ECO:0000313" key="8">
    <source>
        <dbReference type="EMBL" id="KAF7310094.1"/>
    </source>
</evidence>
<feature type="compositionally biased region" description="Low complexity" evidence="5">
    <location>
        <begin position="465"/>
        <end position="488"/>
    </location>
</feature>
<feature type="transmembrane region" description="Helical" evidence="6">
    <location>
        <begin position="202"/>
        <end position="225"/>
    </location>
</feature>
<dbReference type="OrthoDB" id="3437016at2759"/>
<feature type="transmembrane region" description="Helical" evidence="6">
    <location>
        <begin position="145"/>
        <end position="164"/>
    </location>
</feature>
<dbReference type="PANTHER" id="PTHR23501">
    <property type="entry name" value="MAJOR FACILITATOR SUPERFAMILY"/>
    <property type="match status" value="1"/>
</dbReference>
<comment type="caution">
    <text evidence="8">The sequence shown here is derived from an EMBL/GenBank/DDBJ whole genome shotgun (WGS) entry which is preliminary data.</text>
</comment>
<feature type="transmembrane region" description="Helical" evidence="6">
    <location>
        <begin position="315"/>
        <end position="335"/>
    </location>
</feature>
<dbReference type="EMBL" id="JACAZF010000003">
    <property type="protein sequence ID" value="KAF7310094.1"/>
    <property type="molecule type" value="Genomic_DNA"/>
</dbReference>
<evidence type="ECO:0000256" key="1">
    <source>
        <dbReference type="ARBA" id="ARBA00004141"/>
    </source>
</evidence>
<dbReference type="InterPro" id="IPR036259">
    <property type="entry name" value="MFS_trans_sf"/>
</dbReference>
<comment type="subcellular location">
    <subcellularLocation>
        <location evidence="1">Membrane</location>
        <topology evidence="1">Multi-pass membrane protein</topology>
    </subcellularLocation>
</comment>
<dbReference type="GO" id="GO:0022857">
    <property type="term" value="F:transmembrane transporter activity"/>
    <property type="evidence" value="ECO:0007669"/>
    <property type="project" value="InterPro"/>
</dbReference>